<dbReference type="Gene3D" id="3.40.190.10">
    <property type="entry name" value="Periplasmic binding protein-like II"/>
    <property type="match status" value="2"/>
</dbReference>
<evidence type="ECO:0000313" key="3">
    <source>
        <dbReference type="EMBL" id="GGH86418.1"/>
    </source>
</evidence>
<evidence type="ECO:0000256" key="2">
    <source>
        <dbReference type="SAM" id="SignalP"/>
    </source>
</evidence>
<reference evidence="3" key="2">
    <citation type="submission" date="2020-09" db="EMBL/GenBank/DDBJ databases">
        <authorList>
            <person name="Sun Q."/>
            <person name="Zhou Y."/>
        </authorList>
    </citation>
    <scope>NUCLEOTIDE SEQUENCE</scope>
    <source>
        <strain evidence="3">CGMCC 1.12777</strain>
    </source>
</reference>
<keyword evidence="1 2" id="KW-0732">Signal</keyword>
<dbReference type="RefSeq" id="WP_188498592.1">
    <property type="nucleotide sequence ID" value="NZ_BMFV01000032.1"/>
</dbReference>
<sequence>MKKRGILLLLLLFTLSVVLAGCSNDKQTDANGNTNDSDGGSTELTVFAPQSSEQNLKTSWFTKQMENKFNIKFKWQTTTQDASSASQKRQISLASGDLPDAYMLIPWVDQFSTNELLKYGKQGVLIPLNDLIKKYAPNIQKTLDSNAQFKAMTVAPDGNIYGIPQLVECYHCSWPNKMYINNDWLEKLNLKMPKTTEDFKKVLEAFKNQDPNGNGKKDEVPLSGATNIPENSIIPFLMNGFIYDDGVKHLILNDGKVDLVANKPEWKEGLEYIRSLYKEGLIDPGAFTQNGDAFLKLGDNAKTEILGAAATKHPGEFVSDQKRLYSKNYLAVPPLQGPNADYSTYISPIAPGADFVLTQSSTNADRIAAIKMMDYLFTTEGDIVGQFGKEGVDWRKPKKGEVAIEEGTEPIYATIPAKEGAKPDNNAWGALAQYGNTKEVRNGQIQSTEVYSQEGYERRLQNLTHDYDGQEPDNLFPFWSVWVDPSDADEVSMIETNLKSYIDQNTLKFITGDKDLDKDWEAYVKGFDQLNLKRYLELMQKAYDNSGKPSK</sequence>
<dbReference type="PANTHER" id="PTHR43649:SF33">
    <property type="entry name" value="POLYGALACTURONAN_RHAMNOGALACTURONAN-BINDING PROTEIN YTCQ"/>
    <property type="match status" value="1"/>
</dbReference>
<keyword evidence="4" id="KW-1185">Reference proteome</keyword>
<dbReference type="AlphaFoldDB" id="A0A8J3ENG0"/>
<dbReference type="SUPFAM" id="SSF53850">
    <property type="entry name" value="Periplasmic binding protein-like II"/>
    <property type="match status" value="1"/>
</dbReference>
<dbReference type="InterPro" id="IPR050490">
    <property type="entry name" value="Bact_solute-bd_prot1"/>
</dbReference>
<comment type="caution">
    <text evidence="3">The sequence shown here is derived from an EMBL/GenBank/DDBJ whole genome shotgun (WGS) entry which is preliminary data.</text>
</comment>
<dbReference type="EMBL" id="BMFV01000032">
    <property type="protein sequence ID" value="GGH86418.1"/>
    <property type="molecule type" value="Genomic_DNA"/>
</dbReference>
<feature type="chain" id="PRO_5038341143" evidence="2">
    <location>
        <begin position="21"/>
        <end position="551"/>
    </location>
</feature>
<dbReference type="PANTHER" id="PTHR43649">
    <property type="entry name" value="ARABINOSE-BINDING PROTEIN-RELATED"/>
    <property type="match status" value="1"/>
</dbReference>
<evidence type="ECO:0000313" key="4">
    <source>
        <dbReference type="Proteomes" id="UP000656813"/>
    </source>
</evidence>
<name>A0A8J3ENG0_9BACL</name>
<evidence type="ECO:0000256" key="1">
    <source>
        <dbReference type="ARBA" id="ARBA00022729"/>
    </source>
</evidence>
<dbReference type="Proteomes" id="UP000656813">
    <property type="component" value="Unassembled WGS sequence"/>
</dbReference>
<feature type="signal peptide" evidence="2">
    <location>
        <begin position="1"/>
        <end position="20"/>
    </location>
</feature>
<organism evidence="3 4">
    <name type="scientific">Pullulanibacillus pueri</name>
    <dbReference type="NCBI Taxonomy" id="1437324"/>
    <lineage>
        <taxon>Bacteria</taxon>
        <taxon>Bacillati</taxon>
        <taxon>Bacillota</taxon>
        <taxon>Bacilli</taxon>
        <taxon>Bacillales</taxon>
        <taxon>Sporolactobacillaceae</taxon>
        <taxon>Pullulanibacillus</taxon>
    </lineage>
</organism>
<protein>
    <submittedName>
        <fullName evidence="3">ABC transporter substrate-binding protein</fullName>
    </submittedName>
</protein>
<dbReference type="PROSITE" id="PS51257">
    <property type="entry name" value="PROKAR_LIPOPROTEIN"/>
    <property type="match status" value="1"/>
</dbReference>
<reference evidence="3" key="1">
    <citation type="journal article" date="2014" name="Int. J. Syst. Evol. Microbiol.">
        <title>Complete genome sequence of Corynebacterium casei LMG S-19264T (=DSM 44701T), isolated from a smear-ripened cheese.</title>
        <authorList>
            <consortium name="US DOE Joint Genome Institute (JGI-PGF)"/>
            <person name="Walter F."/>
            <person name="Albersmeier A."/>
            <person name="Kalinowski J."/>
            <person name="Ruckert C."/>
        </authorList>
    </citation>
    <scope>NUCLEOTIDE SEQUENCE</scope>
    <source>
        <strain evidence="3">CGMCC 1.12777</strain>
    </source>
</reference>
<accession>A0A8J3ENG0</accession>
<proteinExistence type="predicted"/>
<gene>
    <name evidence="3" type="ORF">GCM10007096_34080</name>
</gene>